<keyword evidence="2 3" id="KW-0378">Hydrolase</keyword>
<evidence type="ECO:0000256" key="2">
    <source>
        <dbReference type="ARBA" id="ARBA00022801"/>
    </source>
</evidence>
<dbReference type="PANTHER" id="PTHR11559">
    <property type="entry name" value="CARBOXYLESTERASE"/>
    <property type="match status" value="1"/>
</dbReference>
<dbReference type="Pfam" id="PF00135">
    <property type="entry name" value="COesterase"/>
    <property type="match status" value="1"/>
</dbReference>
<dbReference type="InterPro" id="IPR002018">
    <property type="entry name" value="CarbesteraseB"/>
</dbReference>
<dbReference type="Proteomes" id="UP000054270">
    <property type="component" value="Unassembled WGS sequence"/>
</dbReference>
<keyword evidence="3" id="KW-0732">Signal</keyword>
<proteinExistence type="inferred from homology"/>
<dbReference type="OrthoDB" id="408631at2759"/>
<gene>
    <name evidence="5" type="ORF">HYPSUDRAFT_74601</name>
</gene>
<evidence type="ECO:0000259" key="4">
    <source>
        <dbReference type="Pfam" id="PF00135"/>
    </source>
</evidence>
<name>A0A0D2Q9A0_HYPSF</name>
<reference evidence="6" key="1">
    <citation type="submission" date="2014-04" db="EMBL/GenBank/DDBJ databases">
        <title>Evolutionary Origins and Diversification of the Mycorrhizal Mutualists.</title>
        <authorList>
            <consortium name="DOE Joint Genome Institute"/>
            <consortium name="Mycorrhizal Genomics Consortium"/>
            <person name="Kohler A."/>
            <person name="Kuo A."/>
            <person name="Nagy L.G."/>
            <person name="Floudas D."/>
            <person name="Copeland A."/>
            <person name="Barry K.W."/>
            <person name="Cichocki N."/>
            <person name="Veneault-Fourrey C."/>
            <person name="LaButti K."/>
            <person name="Lindquist E.A."/>
            <person name="Lipzen A."/>
            <person name="Lundell T."/>
            <person name="Morin E."/>
            <person name="Murat C."/>
            <person name="Riley R."/>
            <person name="Ohm R."/>
            <person name="Sun H."/>
            <person name="Tunlid A."/>
            <person name="Henrissat B."/>
            <person name="Grigoriev I.V."/>
            <person name="Hibbett D.S."/>
            <person name="Martin F."/>
        </authorList>
    </citation>
    <scope>NUCLEOTIDE SEQUENCE [LARGE SCALE GENOMIC DNA]</scope>
    <source>
        <strain evidence="6">FD-334 SS-4</strain>
    </source>
</reference>
<protein>
    <recommendedName>
        <fullName evidence="3">Carboxylic ester hydrolase</fullName>
        <ecNumber evidence="3">3.1.1.-</ecNumber>
    </recommendedName>
</protein>
<dbReference type="Gene3D" id="3.40.50.1820">
    <property type="entry name" value="alpha/beta hydrolase"/>
    <property type="match status" value="1"/>
</dbReference>
<dbReference type="PROSITE" id="PS00941">
    <property type="entry name" value="CARBOXYLESTERASE_B_2"/>
    <property type="match status" value="1"/>
</dbReference>
<evidence type="ECO:0000313" key="6">
    <source>
        <dbReference type="Proteomes" id="UP000054270"/>
    </source>
</evidence>
<dbReference type="InterPro" id="IPR029058">
    <property type="entry name" value="AB_hydrolase_fold"/>
</dbReference>
<dbReference type="EMBL" id="KN817522">
    <property type="protein sequence ID" value="KJA28220.1"/>
    <property type="molecule type" value="Genomic_DNA"/>
</dbReference>
<accession>A0A0D2Q9A0</accession>
<dbReference type="OMA" id="IIQYWSS"/>
<feature type="domain" description="Carboxylesterase type B" evidence="4">
    <location>
        <begin position="37"/>
        <end position="533"/>
    </location>
</feature>
<dbReference type="AlphaFoldDB" id="A0A0D2Q9A0"/>
<evidence type="ECO:0000256" key="3">
    <source>
        <dbReference type="RuleBase" id="RU361235"/>
    </source>
</evidence>
<dbReference type="PROSITE" id="PS00122">
    <property type="entry name" value="CARBOXYLESTERASE_B_1"/>
    <property type="match status" value="1"/>
</dbReference>
<dbReference type="SUPFAM" id="SSF53474">
    <property type="entry name" value="alpha/beta-Hydrolases"/>
    <property type="match status" value="1"/>
</dbReference>
<feature type="chain" id="PRO_5005112733" description="Carboxylic ester hydrolase" evidence="3">
    <location>
        <begin position="21"/>
        <end position="543"/>
    </location>
</feature>
<evidence type="ECO:0000313" key="5">
    <source>
        <dbReference type="EMBL" id="KJA28220.1"/>
    </source>
</evidence>
<comment type="similarity">
    <text evidence="1 3">Belongs to the type-B carboxylesterase/lipase family.</text>
</comment>
<evidence type="ECO:0000256" key="1">
    <source>
        <dbReference type="ARBA" id="ARBA00005964"/>
    </source>
</evidence>
<dbReference type="InterPro" id="IPR019819">
    <property type="entry name" value="Carboxylesterase_B_CS"/>
</dbReference>
<dbReference type="GO" id="GO:0016787">
    <property type="term" value="F:hydrolase activity"/>
    <property type="evidence" value="ECO:0007669"/>
    <property type="project" value="UniProtKB-KW"/>
</dbReference>
<dbReference type="InterPro" id="IPR019826">
    <property type="entry name" value="Carboxylesterase_B_AS"/>
</dbReference>
<dbReference type="ESTHER" id="9agar-a0a0d2q9a0">
    <property type="family name" value="Fungal_carboxylesterase_lipase"/>
</dbReference>
<feature type="signal peptide" evidence="3">
    <location>
        <begin position="1"/>
        <end position="20"/>
    </location>
</feature>
<sequence length="543" mass="58569">MLPLFALSLLGSSLCSQALADPIVNVAGTNIIGREIGIPFAKPPLGPLRFSQPVLMHSLNVTNFAGQNFGPGCLQTLSPSPPSGVSEDCLTLNVYRPFGLTNNSMLPVLAWIYGGAFNVGASSFYNGTELVVNSITRGTPILFVSLNYRLGPLGFPQGAEAAQNNVLNLGLHDQLTALEWIQENIHNFGGDKTKVTVGGESAGATCIAIHLMEAKIKTLARAVILESLPYVPIYNPDKHEADWQEYVAAIPACAPFSGTNDTLECLRGIPDSAPLEQALIATQVGFANISFQPIIDGPNGLLVDRPSQISAKGFLPTLLGSNLDEGTLIIPQSINSEAEIQGAIIALATPLIVSSQISDEVIANVLALYPDVPALGSPFGTGNNTFGLSSQYKRMAAIFGDLLFHSGRREFTQRISKAGLPVFAYHFTDHDAVTFFEFAPSSIAPNSLGIPHTSEMPYVFGRLMNKTARAIALSAVIQNYWISFINGLDPNDNLGQKRPEWEEYTLNKQALMRLDGTNNSLILDTYRADQIALWLDNSKFLHR</sequence>
<keyword evidence="6" id="KW-1185">Reference proteome</keyword>
<dbReference type="InterPro" id="IPR050309">
    <property type="entry name" value="Type-B_Carboxylest/Lipase"/>
</dbReference>
<dbReference type="STRING" id="945553.A0A0D2Q9A0"/>
<organism evidence="5 6">
    <name type="scientific">Hypholoma sublateritium (strain FD-334 SS-4)</name>
    <dbReference type="NCBI Taxonomy" id="945553"/>
    <lineage>
        <taxon>Eukaryota</taxon>
        <taxon>Fungi</taxon>
        <taxon>Dikarya</taxon>
        <taxon>Basidiomycota</taxon>
        <taxon>Agaricomycotina</taxon>
        <taxon>Agaricomycetes</taxon>
        <taxon>Agaricomycetidae</taxon>
        <taxon>Agaricales</taxon>
        <taxon>Agaricineae</taxon>
        <taxon>Strophariaceae</taxon>
        <taxon>Hypholoma</taxon>
    </lineage>
</organism>
<dbReference type="EC" id="3.1.1.-" evidence="3"/>